<proteinExistence type="predicted"/>
<dbReference type="EMBL" id="BORU01000005">
    <property type="protein sequence ID" value="GIO57934.1"/>
    <property type="molecule type" value="Genomic_DNA"/>
</dbReference>
<organism evidence="2 3">
    <name type="scientific">Paenibacillus cineris</name>
    <dbReference type="NCBI Taxonomy" id="237530"/>
    <lineage>
        <taxon>Bacteria</taxon>
        <taxon>Bacillati</taxon>
        <taxon>Bacillota</taxon>
        <taxon>Bacilli</taxon>
        <taxon>Bacillales</taxon>
        <taxon>Paenibacillaceae</taxon>
        <taxon>Paenibacillus</taxon>
    </lineage>
</organism>
<sequence>MNKPIYKKWWFWLIAVFIICAIAIATGQEDPKEQAEPEPSNVAANEDEPNEAVDAPSQSKEVEQQTETGKTESETQQQNNQANNDLVQITKSGGLGDPKSIIEKNYGNDENEPDSGMSAYKNKSLLVMYYDDIAFNVTLYTEGSTKEEALGEANAIMPTDAVKVKEYKADENRDVIQFESEGLANQLKGFYDGQDDLKPGTFIAIVKHDDKGVYAVIIAAGDNP</sequence>
<feature type="compositionally biased region" description="Polar residues" evidence="1">
    <location>
        <begin position="74"/>
        <end position="91"/>
    </location>
</feature>
<gene>
    <name evidence="2" type="ORF">J21TS7_62520</name>
</gene>
<evidence type="ECO:0000313" key="2">
    <source>
        <dbReference type="EMBL" id="GIO57934.1"/>
    </source>
</evidence>
<dbReference type="RefSeq" id="WP_212985955.1">
    <property type="nucleotide sequence ID" value="NZ_BORU01000005.1"/>
</dbReference>
<evidence type="ECO:0000313" key="3">
    <source>
        <dbReference type="Proteomes" id="UP000676601"/>
    </source>
</evidence>
<evidence type="ECO:0000256" key="1">
    <source>
        <dbReference type="SAM" id="MobiDB-lite"/>
    </source>
</evidence>
<reference evidence="2 3" key="1">
    <citation type="submission" date="2021-03" db="EMBL/GenBank/DDBJ databases">
        <title>Antimicrobial resistance genes in bacteria isolated from Japanese honey, and their potential for conferring macrolide and lincosamide resistance in the American foulbrood pathogen Paenibacillus larvae.</title>
        <authorList>
            <person name="Okamoto M."/>
            <person name="Kumagai M."/>
            <person name="Kanamori H."/>
            <person name="Takamatsu D."/>
        </authorList>
    </citation>
    <scope>NUCLEOTIDE SEQUENCE [LARGE SCALE GENOMIC DNA]</scope>
    <source>
        <strain evidence="2 3">J21TS7</strain>
    </source>
</reference>
<feature type="region of interest" description="Disordered" evidence="1">
    <location>
        <begin position="29"/>
        <end position="116"/>
    </location>
</feature>
<name>A0ABQ4LN45_9BACL</name>
<comment type="caution">
    <text evidence="2">The sequence shown here is derived from an EMBL/GenBank/DDBJ whole genome shotgun (WGS) entry which is preliminary data.</text>
</comment>
<dbReference type="Proteomes" id="UP000676601">
    <property type="component" value="Unassembled WGS sequence"/>
</dbReference>
<protein>
    <submittedName>
        <fullName evidence="2">Uncharacterized protein</fullName>
    </submittedName>
</protein>
<accession>A0ABQ4LN45</accession>
<keyword evidence="3" id="KW-1185">Reference proteome</keyword>